<dbReference type="InterPro" id="IPR013607">
    <property type="entry name" value="Phospholipase_A2-like"/>
</dbReference>
<gene>
    <name evidence="2" type="ORF">MELIAE_LOCUS3824</name>
</gene>
<dbReference type="InterPro" id="IPR036444">
    <property type="entry name" value="PLipase_A2_dom_sf"/>
</dbReference>
<feature type="domain" description="Phospholipase A2-like" evidence="1">
    <location>
        <begin position="14"/>
        <end position="99"/>
    </location>
</feature>
<accession>A0A9P0FDA2</accession>
<dbReference type="Proteomes" id="UP001154078">
    <property type="component" value="Chromosome 2"/>
</dbReference>
<dbReference type="AlphaFoldDB" id="A0A9P0FDA2"/>
<dbReference type="OrthoDB" id="8034187at2759"/>
<dbReference type="GO" id="GO:0050482">
    <property type="term" value="P:arachidonate secretion"/>
    <property type="evidence" value="ECO:0007669"/>
    <property type="project" value="InterPro"/>
</dbReference>
<sequence>MINTLIEKLSFEAHLPGGYKFCGPGTKLTRLTRNDVPINALDAACKKHDLAYARNKDLTNRHLADLELAEAAARRQHAADANLKEKLAAALVKNIMKIKRKLGWGLNFRSNALTPKTSLSSFKHKTPAKHLHFTLKRQRQRSRSAIASAFKEEL</sequence>
<dbReference type="Pfam" id="PF08398">
    <property type="entry name" value="Phospholip_A2_4"/>
    <property type="match status" value="1"/>
</dbReference>
<organism evidence="2 3">
    <name type="scientific">Brassicogethes aeneus</name>
    <name type="common">Rape pollen beetle</name>
    <name type="synonym">Meligethes aeneus</name>
    <dbReference type="NCBI Taxonomy" id="1431903"/>
    <lineage>
        <taxon>Eukaryota</taxon>
        <taxon>Metazoa</taxon>
        <taxon>Ecdysozoa</taxon>
        <taxon>Arthropoda</taxon>
        <taxon>Hexapoda</taxon>
        <taxon>Insecta</taxon>
        <taxon>Pterygota</taxon>
        <taxon>Neoptera</taxon>
        <taxon>Endopterygota</taxon>
        <taxon>Coleoptera</taxon>
        <taxon>Polyphaga</taxon>
        <taxon>Cucujiformia</taxon>
        <taxon>Nitidulidae</taxon>
        <taxon>Meligethinae</taxon>
        <taxon>Brassicogethes</taxon>
    </lineage>
</organism>
<proteinExistence type="predicted"/>
<keyword evidence="3" id="KW-1185">Reference proteome</keyword>
<dbReference type="Gene3D" id="1.20.90.10">
    <property type="entry name" value="Phospholipase A2 domain"/>
    <property type="match status" value="1"/>
</dbReference>
<protein>
    <recommendedName>
        <fullName evidence="1">Phospholipase A2-like domain-containing protein</fullName>
    </recommendedName>
</protein>
<reference evidence="2" key="1">
    <citation type="submission" date="2021-12" db="EMBL/GenBank/DDBJ databases">
        <authorList>
            <person name="King R."/>
        </authorList>
    </citation>
    <scope>NUCLEOTIDE SEQUENCE</scope>
</reference>
<name>A0A9P0FDA2_BRAAE</name>
<evidence type="ECO:0000313" key="2">
    <source>
        <dbReference type="EMBL" id="CAH0551147.1"/>
    </source>
</evidence>
<evidence type="ECO:0000259" key="1">
    <source>
        <dbReference type="Pfam" id="PF08398"/>
    </source>
</evidence>
<dbReference type="GO" id="GO:0004623">
    <property type="term" value="F:phospholipase A2 activity"/>
    <property type="evidence" value="ECO:0007669"/>
    <property type="project" value="InterPro"/>
</dbReference>
<dbReference type="GO" id="GO:0006644">
    <property type="term" value="P:phospholipid metabolic process"/>
    <property type="evidence" value="ECO:0007669"/>
    <property type="project" value="InterPro"/>
</dbReference>
<dbReference type="GO" id="GO:0005198">
    <property type="term" value="F:structural molecule activity"/>
    <property type="evidence" value="ECO:0007669"/>
    <property type="project" value="InterPro"/>
</dbReference>
<dbReference type="SUPFAM" id="SSF48619">
    <property type="entry name" value="Phospholipase A2, PLA2"/>
    <property type="match status" value="1"/>
</dbReference>
<dbReference type="EMBL" id="OV121133">
    <property type="protein sequence ID" value="CAH0551147.1"/>
    <property type="molecule type" value="Genomic_DNA"/>
</dbReference>
<evidence type="ECO:0000313" key="3">
    <source>
        <dbReference type="Proteomes" id="UP001154078"/>
    </source>
</evidence>